<feature type="transmembrane region" description="Helical" evidence="7">
    <location>
        <begin position="30"/>
        <end position="49"/>
    </location>
</feature>
<evidence type="ECO:0000256" key="4">
    <source>
        <dbReference type="ARBA" id="ARBA00022692"/>
    </source>
</evidence>
<dbReference type="GO" id="GO:0009103">
    <property type="term" value="P:lipopolysaccharide biosynthetic process"/>
    <property type="evidence" value="ECO:0007669"/>
    <property type="project" value="TreeGrafter"/>
</dbReference>
<keyword evidence="2" id="KW-1003">Cell membrane</keyword>
<keyword evidence="3" id="KW-0808">Transferase</keyword>
<dbReference type="GO" id="GO:0071555">
    <property type="term" value="P:cell wall organization"/>
    <property type="evidence" value="ECO:0007669"/>
    <property type="project" value="TreeGrafter"/>
</dbReference>
<feature type="transmembrane region" description="Helical" evidence="7">
    <location>
        <begin position="203"/>
        <end position="223"/>
    </location>
</feature>
<organism evidence="8">
    <name type="scientific">marine sediment metagenome</name>
    <dbReference type="NCBI Taxonomy" id="412755"/>
    <lineage>
        <taxon>unclassified sequences</taxon>
        <taxon>metagenomes</taxon>
        <taxon>ecological metagenomes</taxon>
    </lineage>
</organism>
<evidence type="ECO:0008006" key="9">
    <source>
        <dbReference type="Google" id="ProtNLM"/>
    </source>
</evidence>
<dbReference type="PROSITE" id="PS01348">
    <property type="entry name" value="MRAY_2"/>
    <property type="match status" value="1"/>
</dbReference>
<comment type="subcellular location">
    <subcellularLocation>
        <location evidence="1">Cell membrane</location>
        <topology evidence="1">Multi-pass membrane protein</topology>
    </subcellularLocation>
</comment>
<keyword evidence="4 7" id="KW-0812">Transmembrane</keyword>
<dbReference type="InterPro" id="IPR018480">
    <property type="entry name" value="PNAcMuramoyl-5peptid_Trfase_CS"/>
</dbReference>
<accession>A0A0F9FWF4</accession>
<feature type="non-terminal residue" evidence="8">
    <location>
        <position position="1"/>
    </location>
</feature>
<evidence type="ECO:0000256" key="3">
    <source>
        <dbReference type="ARBA" id="ARBA00022679"/>
    </source>
</evidence>
<gene>
    <name evidence="8" type="ORF">LCGC14_2255060</name>
</gene>
<feature type="transmembrane region" description="Helical" evidence="7">
    <location>
        <begin position="61"/>
        <end position="80"/>
    </location>
</feature>
<dbReference type="PANTHER" id="PTHR22926:SF3">
    <property type="entry name" value="UNDECAPRENYL-PHOSPHATE ALPHA-N-ACETYLGLUCOSAMINYL 1-PHOSPHATE TRANSFERASE"/>
    <property type="match status" value="1"/>
</dbReference>
<feature type="transmembrane region" description="Helical" evidence="7">
    <location>
        <begin position="301"/>
        <end position="317"/>
    </location>
</feature>
<dbReference type="GO" id="GO:0044038">
    <property type="term" value="P:cell wall macromolecule biosynthetic process"/>
    <property type="evidence" value="ECO:0007669"/>
    <property type="project" value="TreeGrafter"/>
</dbReference>
<feature type="transmembrane region" description="Helical" evidence="7">
    <location>
        <begin position="271"/>
        <end position="295"/>
    </location>
</feature>
<dbReference type="GO" id="GO:0005886">
    <property type="term" value="C:plasma membrane"/>
    <property type="evidence" value="ECO:0007669"/>
    <property type="project" value="UniProtKB-SubCell"/>
</dbReference>
<feature type="transmembrane region" description="Helical" evidence="7">
    <location>
        <begin position="115"/>
        <end position="135"/>
    </location>
</feature>
<dbReference type="EMBL" id="LAZR01030829">
    <property type="protein sequence ID" value="KKL55472.1"/>
    <property type="molecule type" value="Genomic_DNA"/>
</dbReference>
<comment type="caution">
    <text evidence="8">The sequence shown here is derived from an EMBL/GenBank/DDBJ whole genome shotgun (WGS) entry which is preliminary data.</text>
</comment>
<evidence type="ECO:0000313" key="8">
    <source>
        <dbReference type="EMBL" id="KKL55472.1"/>
    </source>
</evidence>
<evidence type="ECO:0000256" key="6">
    <source>
        <dbReference type="ARBA" id="ARBA00023136"/>
    </source>
</evidence>
<evidence type="ECO:0000256" key="5">
    <source>
        <dbReference type="ARBA" id="ARBA00022989"/>
    </source>
</evidence>
<keyword evidence="6 7" id="KW-0472">Membrane</keyword>
<dbReference type="GO" id="GO:0016780">
    <property type="term" value="F:phosphotransferase activity, for other substituted phosphate groups"/>
    <property type="evidence" value="ECO:0007669"/>
    <property type="project" value="InterPro"/>
</dbReference>
<protein>
    <recommendedName>
        <fullName evidence="9">Undecaprenyl/decaprenyl-phosphate alpha-N-acetylglucosaminyl 1-phosphate transferase</fullName>
    </recommendedName>
</protein>
<sequence>TRVVIHLARSMRLYDSRGPRKVHVTPTPRIGGVGIFVAMMTVTVVAMVFDRYMGNIFAELKGGLIVLFATSTFIFLMGLVDDLRGMRATVKLLVQIIAAVVVCSFGIRIDTVMELDWMGLSWLSWPVTILWILAITNAVNLIDGLDGLSAGICSATCAVIAAFSIYNGQWAMGMLMLTLLGSLVGFLFFNFNPAKIFMGDSGSMFLGFILATASVMCATKSAALVGLALPFAVLGVPIFDMLFSVIRRILERRSIFAPDRNHIHHRLLEMGLPHHLVVISMYAMTLTAGGLGLFMMVTRNAGGVVILLCVTVLLVILQPRPNFL</sequence>
<dbReference type="PANTHER" id="PTHR22926">
    <property type="entry name" value="PHOSPHO-N-ACETYLMURAMOYL-PENTAPEPTIDE-TRANSFERASE"/>
    <property type="match status" value="1"/>
</dbReference>
<feature type="transmembrane region" description="Helical" evidence="7">
    <location>
        <begin position="92"/>
        <end position="109"/>
    </location>
</feature>
<feature type="transmembrane region" description="Helical" evidence="7">
    <location>
        <begin position="147"/>
        <end position="166"/>
    </location>
</feature>
<proteinExistence type="predicted"/>
<evidence type="ECO:0000256" key="7">
    <source>
        <dbReference type="SAM" id="Phobius"/>
    </source>
</evidence>
<feature type="transmembrane region" description="Helical" evidence="7">
    <location>
        <begin position="172"/>
        <end position="191"/>
    </location>
</feature>
<dbReference type="Pfam" id="PF00953">
    <property type="entry name" value="Glycos_transf_4"/>
    <property type="match status" value="1"/>
</dbReference>
<evidence type="ECO:0000256" key="2">
    <source>
        <dbReference type="ARBA" id="ARBA00022475"/>
    </source>
</evidence>
<dbReference type="InterPro" id="IPR000715">
    <property type="entry name" value="Glycosyl_transferase_4"/>
</dbReference>
<dbReference type="AlphaFoldDB" id="A0A0F9FWF4"/>
<evidence type="ECO:0000256" key="1">
    <source>
        <dbReference type="ARBA" id="ARBA00004651"/>
    </source>
</evidence>
<name>A0A0F9FWF4_9ZZZZ</name>
<keyword evidence="5 7" id="KW-1133">Transmembrane helix</keyword>
<dbReference type="CDD" id="cd06853">
    <property type="entry name" value="GT_WecA_like"/>
    <property type="match status" value="1"/>
</dbReference>
<reference evidence="8" key="1">
    <citation type="journal article" date="2015" name="Nature">
        <title>Complex archaea that bridge the gap between prokaryotes and eukaryotes.</title>
        <authorList>
            <person name="Spang A."/>
            <person name="Saw J.H."/>
            <person name="Jorgensen S.L."/>
            <person name="Zaremba-Niedzwiedzka K."/>
            <person name="Martijn J."/>
            <person name="Lind A.E."/>
            <person name="van Eijk R."/>
            <person name="Schleper C."/>
            <person name="Guy L."/>
            <person name="Ettema T.J."/>
        </authorList>
    </citation>
    <scope>NUCLEOTIDE SEQUENCE</scope>
</reference>